<dbReference type="AlphaFoldDB" id="A0A1F6PE09"/>
<gene>
    <name evidence="2" type="ORF">A2538_01140</name>
</gene>
<name>A0A1F6PE09_9BACT</name>
<organism evidence="2 3">
    <name type="scientific">Candidatus Magasanikbacteria bacterium RIFOXYD2_FULL_41_14</name>
    <dbReference type="NCBI Taxonomy" id="1798709"/>
    <lineage>
        <taxon>Bacteria</taxon>
        <taxon>Candidatus Magasanikiibacteriota</taxon>
    </lineage>
</organism>
<evidence type="ECO:0000256" key="1">
    <source>
        <dbReference type="SAM" id="Phobius"/>
    </source>
</evidence>
<feature type="transmembrane region" description="Helical" evidence="1">
    <location>
        <begin position="57"/>
        <end position="81"/>
    </location>
</feature>
<protein>
    <recommendedName>
        <fullName evidence="4">Rod shape-determining protein MreD</fullName>
    </recommendedName>
</protein>
<keyword evidence="1" id="KW-1133">Transmembrane helix</keyword>
<dbReference type="InterPro" id="IPR046487">
    <property type="entry name" value="DUF6580"/>
</dbReference>
<evidence type="ECO:0000313" key="3">
    <source>
        <dbReference type="Proteomes" id="UP000178254"/>
    </source>
</evidence>
<dbReference type="Pfam" id="PF20221">
    <property type="entry name" value="DUF6580"/>
    <property type="match status" value="1"/>
</dbReference>
<keyword evidence="1" id="KW-0472">Membrane</keyword>
<accession>A0A1F6PE09</accession>
<comment type="caution">
    <text evidence="2">The sequence shown here is derived from an EMBL/GenBank/DDBJ whole genome shotgun (WGS) entry which is preliminary data.</text>
</comment>
<evidence type="ECO:0000313" key="2">
    <source>
        <dbReference type="EMBL" id="OGH94389.1"/>
    </source>
</evidence>
<proteinExistence type="predicted"/>
<sequence>MKKYLPILLLIILGISTRLLPHLPNFTAIGAVAIFAGRYLPKRYAVILPLMAMFLSDIIIGFYSISIMIAVYAGFAVMVYLGQRTQNTGWKTVATNTVVGSLIFYLLSNWAVWAFGTMYPHTLAGLSLSYFMGLPFFRNSLLADMFYTAVLVGGYEMSLALLQNNKITKTI</sequence>
<dbReference type="Proteomes" id="UP000178254">
    <property type="component" value="Unassembled WGS sequence"/>
</dbReference>
<reference evidence="2 3" key="1">
    <citation type="journal article" date="2016" name="Nat. Commun.">
        <title>Thousands of microbial genomes shed light on interconnected biogeochemical processes in an aquifer system.</title>
        <authorList>
            <person name="Anantharaman K."/>
            <person name="Brown C.T."/>
            <person name="Hug L.A."/>
            <person name="Sharon I."/>
            <person name="Castelle C.J."/>
            <person name="Probst A.J."/>
            <person name="Thomas B.C."/>
            <person name="Singh A."/>
            <person name="Wilkins M.J."/>
            <person name="Karaoz U."/>
            <person name="Brodie E.L."/>
            <person name="Williams K.H."/>
            <person name="Hubbard S.S."/>
            <person name="Banfield J.F."/>
        </authorList>
    </citation>
    <scope>NUCLEOTIDE SEQUENCE [LARGE SCALE GENOMIC DNA]</scope>
</reference>
<feature type="transmembrane region" description="Helical" evidence="1">
    <location>
        <begin position="93"/>
        <end position="112"/>
    </location>
</feature>
<evidence type="ECO:0008006" key="4">
    <source>
        <dbReference type="Google" id="ProtNLM"/>
    </source>
</evidence>
<dbReference type="EMBL" id="MFRE01000009">
    <property type="protein sequence ID" value="OGH94389.1"/>
    <property type="molecule type" value="Genomic_DNA"/>
</dbReference>
<keyword evidence="1" id="KW-0812">Transmembrane</keyword>
<dbReference type="STRING" id="1798709.A2538_01140"/>